<name>U3A6M5_9SPHN</name>
<keyword evidence="2" id="KW-1185">Reference proteome</keyword>
<dbReference type="EMBL" id="BASZ01000008">
    <property type="protein sequence ID" value="GAD50388.1"/>
    <property type="molecule type" value="Genomic_DNA"/>
</dbReference>
<organism evidence="1 2">
    <name type="scientific">Caenibius tardaugens NBRC 16725</name>
    <dbReference type="NCBI Taxonomy" id="1219035"/>
    <lineage>
        <taxon>Bacteria</taxon>
        <taxon>Pseudomonadati</taxon>
        <taxon>Pseudomonadota</taxon>
        <taxon>Alphaproteobacteria</taxon>
        <taxon>Sphingomonadales</taxon>
        <taxon>Erythrobacteraceae</taxon>
        <taxon>Caenibius</taxon>
    </lineage>
</organism>
<sequence length="96" mass="10579">MGFCQGTGIQRSLVGGSPLLCFRTADVCPCGIKILPRRRASLNKPFKTFCLTAGSIQINIRGLHLRSGLGRLKSEWLRVEFCKNLTLRDPIADVCS</sequence>
<dbReference type="AlphaFoldDB" id="U3A6M5"/>
<evidence type="ECO:0000313" key="1">
    <source>
        <dbReference type="EMBL" id="GAD50388.1"/>
    </source>
</evidence>
<dbReference type="Proteomes" id="UP000016568">
    <property type="component" value="Unassembled WGS sequence"/>
</dbReference>
<comment type="caution">
    <text evidence="1">The sequence shown here is derived from an EMBL/GenBank/DDBJ whole genome shotgun (WGS) entry which is preliminary data.</text>
</comment>
<accession>U3A6M5</accession>
<proteinExistence type="predicted"/>
<gene>
    <name evidence="1" type="ORF">NT2_08_01760</name>
</gene>
<protein>
    <submittedName>
        <fullName evidence="1">Uncharacterized protein</fullName>
    </submittedName>
</protein>
<reference evidence="1 2" key="1">
    <citation type="submission" date="2013-09" db="EMBL/GenBank/DDBJ databases">
        <title>Whole genome shotgun sequence of Novosphingobium tardaugens NBRC 16725.</title>
        <authorList>
            <person name="Isaki S."/>
            <person name="Hosoyama A."/>
            <person name="Tsuchikane K."/>
            <person name="Katsumata H."/>
            <person name="Ando Y."/>
            <person name="Yamazaki S."/>
            <person name="Fujita N."/>
        </authorList>
    </citation>
    <scope>NUCLEOTIDE SEQUENCE [LARGE SCALE GENOMIC DNA]</scope>
    <source>
        <strain evidence="1 2">NBRC 16725</strain>
    </source>
</reference>
<evidence type="ECO:0000313" key="2">
    <source>
        <dbReference type="Proteomes" id="UP000016568"/>
    </source>
</evidence>